<dbReference type="Proteomes" id="UP000293719">
    <property type="component" value="Chromosome"/>
</dbReference>
<dbReference type="InterPro" id="IPR019223">
    <property type="entry name" value="DUF2147"/>
</dbReference>
<dbReference type="PANTHER" id="PTHR36919:SF2">
    <property type="entry name" value="BLL6627 PROTEIN"/>
    <property type="match status" value="1"/>
</dbReference>
<keyword evidence="4" id="KW-1185">Reference proteome</keyword>
<dbReference type="KEGG" id="rpod:E0E05_05685"/>
<dbReference type="AlphaFoldDB" id="A0A4P6V0H7"/>
<proteinExistence type="predicted"/>
<evidence type="ECO:0000256" key="1">
    <source>
        <dbReference type="SAM" id="SignalP"/>
    </source>
</evidence>
<evidence type="ECO:0000313" key="3">
    <source>
        <dbReference type="EMBL" id="QBK30134.1"/>
    </source>
</evidence>
<dbReference type="PANTHER" id="PTHR36919">
    <property type="entry name" value="BLR1215 PROTEIN"/>
    <property type="match status" value="1"/>
</dbReference>
<dbReference type="OrthoDB" id="9811671at2"/>
<accession>A0A4P6V0H7</accession>
<feature type="signal peptide" evidence="1">
    <location>
        <begin position="1"/>
        <end position="21"/>
    </location>
</feature>
<dbReference type="RefSeq" id="WP_131615836.1">
    <property type="nucleotide sequence ID" value="NZ_CP036532.1"/>
</dbReference>
<dbReference type="Pfam" id="PF09917">
    <property type="entry name" value="DUF2147"/>
    <property type="match status" value="1"/>
</dbReference>
<dbReference type="GeneID" id="90766782"/>
<sequence length="115" mass="11996">MKTTILALAAAAAMITTPALAAEPIEGTWLRPSTGTLVRFAPCGAEFCGTVRNGEYAGQSIGRLSGGGSNYDGQITDLAEGKTYRGKARVNGNTMKLQGCVAGGLICRGEDWQRQ</sequence>
<dbReference type="Gene3D" id="2.40.128.520">
    <property type="match status" value="1"/>
</dbReference>
<dbReference type="EMBL" id="CP036532">
    <property type="protein sequence ID" value="QBK30134.1"/>
    <property type="molecule type" value="Genomic_DNA"/>
</dbReference>
<feature type="domain" description="DUF2147" evidence="2">
    <location>
        <begin position="66"/>
        <end position="114"/>
    </location>
</feature>
<evidence type="ECO:0000313" key="4">
    <source>
        <dbReference type="Proteomes" id="UP000293719"/>
    </source>
</evidence>
<gene>
    <name evidence="3" type="ORF">E0E05_05685</name>
</gene>
<reference evidence="3 4" key="1">
    <citation type="journal article" date="2017" name="Int. J. Syst. Evol. Microbiol.">
        <title>Roseitalea porphyridii gen. nov., sp. nov., isolated from a red alga, and reclassification of Hoeflea suaedae Chung et al. 2013 as Pseudohoeflea suaedae gen. nov., comb. nov.</title>
        <authorList>
            <person name="Hyeon J.W."/>
            <person name="Jeong S.E."/>
            <person name="Baek K."/>
            <person name="Jeon C.O."/>
        </authorList>
    </citation>
    <scope>NUCLEOTIDE SEQUENCE [LARGE SCALE GENOMIC DNA]</scope>
    <source>
        <strain evidence="3 4">MA7-20</strain>
    </source>
</reference>
<feature type="chain" id="PRO_5020187609" evidence="1">
    <location>
        <begin position="22"/>
        <end position="115"/>
    </location>
</feature>
<name>A0A4P6V0H7_9HYPH</name>
<organism evidence="3 4">
    <name type="scientific">Roseitalea porphyridii</name>
    <dbReference type="NCBI Taxonomy" id="1852022"/>
    <lineage>
        <taxon>Bacteria</taxon>
        <taxon>Pseudomonadati</taxon>
        <taxon>Pseudomonadota</taxon>
        <taxon>Alphaproteobacteria</taxon>
        <taxon>Hyphomicrobiales</taxon>
        <taxon>Ahrensiaceae</taxon>
        <taxon>Roseitalea</taxon>
    </lineage>
</organism>
<protein>
    <submittedName>
        <fullName evidence="3">DUF2147 domain-containing protein</fullName>
    </submittedName>
</protein>
<evidence type="ECO:0000259" key="2">
    <source>
        <dbReference type="Pfam" id="PF09917"/>
    </source>
</evidence>
<keyword evidence="1" id="KW-0732">Signal</keyword>